<evidence type="ECO:0000256" key="6">
    <source>
        <dbReference type="ARBA" id="ARBA00005159"/>
    </source>
</evidence>
<evidence type="ECO:0000256" key="14">
    <source>
        <dbReference type="ARBA" id="ARBA00022840"/>
    </source>
</evidence>
<comment type="catalytic activity">
    <reaction evidence="3">
        <text>adenosylcob(III)inamide + GTP = adenosylcob(III)inamide phosphate + GDP + H(+)</text>
        <dbReference type="Rhea" id="RHEA:15765"/>
        <dbReference type="ChEBI" id="CHEBI:2480"/>
        <dbReference type="ChEBI" id="CHEBI:15378"/>
        <dbReference type="ChEBI" id="CHEBI:37565"/>
        <dbReference type="ChEBI" id="CHEBI:58189"/>
        <dbReference type="ChEBI" id="CHEBI:58502"/>
        <dbReference type="EC" id="2.7.1.156"/>
    </reaction>
</comment>
<evidence type="ECO:0000256" key="12">
    <source>
        <dbReference type="ARBA" id="ARBA00022741"/>
    </source>
</evidence>
<evidence type="ECO:0000313" key="20">
    <source>
        <dbReference type="Proteomes" id="UP000598174"/>
    </source>
</evidence>
<dbReference type="GO" id="GO:0043752">
    <property type="term" value="F:adenosylcobinamide kinase activity"/>
    <property type="evidence" value="ECO:0007669"/>
    <property type="project" value="UniProtKB-EC"/>
</dbReference>
<evidence type="ECO:0000256" key="13">
    <source>
        <dbReference type="ARBA" id="ARBA00022777"/>
    </source>
</evidence>
<dbReference type="AlphaFoldDB" id="A0A919MJ85"/>
<evidence type="ECO:0000256" key="11">
    <source>
        <dbReference type="ARBA" id="ARBA00022679"/>
    </source>
</evidence>
<evidence type="ECO:0000256" key="18">
    <source>
        <dbReference type="SAM" id="MobiDB-lite"/>
    </source>
</evidence>
<evidence type="ECO:0000256" key="9">
    <source>
        <dbReference type="ARBA" id="ARBA00012523"/>
    </source>
</evidence>
<keyword evidence="15" id="KW-0342">GTP-binding</keyword>
<gene>
    <name evidence="19" type="ORF">Afe05nite_63000</name>
</gene>
<dbReference type="GO" id="GO:0008939">
    <property type="term" value="F:nicotinate-nucleotide-dimethylbenzimidazole phosphoribosyltransferase activity"/>
    <property type="evidence" value="ECO:0007669"/>
    <property type="project" value="InterPro"/>
</dbReference>
<reference evidence="19" key="1">
    <citation type="submission" date="2021-01" db="EMBL/GenBank/DDBJ databases">
        <title>Whole genome shotgun sequence of Actinoplanes ferrugineus NBRC 15555.</title>
        <authorList>
            <person name="Komaki H."/>
            <person name="Tamura T."/>
        </authorList>
    </citation>
    <scope>NUCLEOTIDE SEQUENCE</scope>
    <source>
        <strain evidence="19">NBRC 15555</strain>
    </source>
</reference>
<keyword evidence="14" id="KW-0067">ATP-binding</keyword>
<dbReference type="Gene3D" id="3.40.50.300">
    <property type="entry name" value="P-loop containing nucleotide triphosphate hydrolases"/>
    <property type="match status" value="1"/>
</dbReference>
<dbReference type="PANTHER" id="PTHR34848">
    <property type="match status" value="1"/>
</dbReference>
<evidence type="ECO:0000256" key="15">
    <source>
        <dbReference type="ARBA" id="ARBA00023134"/>
    </source>
</evidence>
<evidence type="ECO:0000313" key="19">
    <source>
        <dbReference type="EMBL" id="GIE14460.1"/>
    </source>
</evidence>
<evidence type="ECO:0000256" key="17">
    <source>
        <dbReference type="ARBA" id="ARBA00030571"/>
    </source>
</evidence>
<protein>
    <recommendedName>
        <fullName evidence="16">Adenosylcobinamide kinase</fullName>
        <ecNumber evidence="8">2.7.1.156</ecNumber>
        <ecNumber evidence="9">2.7.7.62</ecNumber>
    </recommendedName>
    <alternativeName>
        <fullName evidence="17">Adenosylcobinamide-phosphate guanylyltransferase</fullName>
    </alternativeName>
</protein>
<dbReference type="Proteomes" id="UP000598174">
    <property type="component" value="Unassembled WGS sequence"/>
</dbReference>
<dbReference type="Pfam" id="PF02277">
    <property type="entry name" value="DBI_PRT"/>
    <property type="match status" value="1"/>
</dbReference>
<dbReference type="SUPFAM" id="SSF52733">
    <property type="entry name" value="Nicotinate mononucleotide:5,6-dimethylbenzimidazole phosphoribosyltransferase (CobT)"/>
    <property type="match status" value="1"/>
</dbReference>
<proteinExistence type="inferred from homology"/>
<keyword evidence="20" id="KW-1185">Reference proteome</keyword>
<comment type="similarity">
    <text evidence="7">Belongs to the CobU/CobP family.</text>
</comment>
<evidence type="ECO:0000256" key="3">
    <source>
        <dbReference type="ARBA" id="ARBA00001522"/>
    </source>
</evidence>
<dbReference type="EC" id="2.7.7.62" evidence="9"/>
<dbReference type="SUPFAM" id="SSF52540">
    <property type="entry name" value="P-loop containing nucleoside triphosphate hydrolases"/>
    <property type="match status" value="1"/>
</dbReference>
<comment type="catalytic activity">
    <reaction evidence="2">
        <text>adenosylcob(III)inamide phosphate + GTP + H(+) = adenosylcob(III)inamide-GDP + diphosphate</text>
        <dbReference type="Rhea" id="RHEA:22712"/>
        <dbReference type="ChEBI" id="CHEBI:15378"/>
        <dbReference type="ChEBI" id="CHEBI:33019"/>
        <dbReference type="ChEBI" id="CHEBI:37565"/>
        <dbReference type="ChEBI" id="CHEBI:58502"/>
        <dbReference type="ChEBI" id="CHEBI:60487"/>
        <dbReference type="EC" id="2.7.7.62"/>
    </reaction>
</comment>
<dbReference type="EC" id="2.7.1.156" evidence="8"/>
<evidence type="ECO:0000256" key="5">
    <source>
        <dbReference type="ARBA" id="ARBA00004692"/>
    </source>
</evidence>
<keyword evidence="11" id="KW-0808">Transferase</keyword>
<organism evidence="19 20">
    <name type="scientific">Paractinoplanes ferrugineus</name>
    <dbReference type="NCBI Taxonomy" id="113564"/>
    <lineage>
        <taxon>Bacteria</taxon>
        <taxon>Bacillati</taxon>
        <taxon>Actinomycetota</taxon>
        <taxon>Actinomycetes</taxon>
        <taxon>Micromonosporales</taxon>
        <taxon>Micromonosporaceae</taxon>
        <taxon>Paractinoplanes</taxon>
    </lineage>
</organism>
<evidence type="ECO:0000256" key="8">
    <source>
        <dbReference type="ARBA" id="ARBA00012016"/>
    </source>
</evidence>
<dbReference type="EMBL" id="BOMM01000055">
    <property type="protein sequence ID" value="GIE14460.1"/>
    <property type="molecule type" value="Genomic_DNA"/>
</dbReference>
<dbReference type="GO" id="GO:0005525">
    <property type="term" value="F:GTP binding"/>
    <property type="evidence" value="ECO:0007669"/>
    <property type="project" value="UniProtKB-KW"/>
</dbReference>
<dbReference type="InterPro" id="IPR003203">
    <property type="entry name" value="CobU/CobP"/>
</dbReference>
<sequence length="655" mass="65389">MSDDRWNTVLVLGGIRSGKSAFAEALVADAASVRYVATAVGGEDDPEWRARIEEHQRRRPQSWSTEETGADPTRLTALLTDAKPDDTLLVDDLGGWVAAVLDPARQPNDDEADVAALAAAVRSAAGRVVFVSPEVGLALVPTTPVGRAFTDALGTTNQALAEACDRVALVVAGRAIWLKGGRSSGISDLSGPTVAADGAEAAARPAVAADAGTGAAGAAGADAAGTDAAGAGAAGADAGGPGVAGAGVGELAASEAQLVAPVAAERPGTVAGGTTVLNEPTQQLPTIGGLVAIEPGMDLPMPDSDAGPDARERLAGVDFAGAGLGTLVEAVEFAAATQGTTIPRSWSSPRVLLIAGGHAGGAAAGDDATDVERRVAEVEHGEGVLSRLAGQSGADIAVLRVATSGAMEDGPVVDDAAVEVALRQGWRLAEAAADAGRDLLVLASIGVGTDAVAAAVSSATTASEAVAVLPRVLRPGGFYDDEAWMRRCAAVRDALHRIRQDSRGAKDILRELGGADLAVATGVLLGAASRRLPVLLDGPVGIAAALVARDIGSQIRHWSLLTDDGGIELVRHGADVLGLQPVLDLGLGLGEGANALAALPLLRTAISLAAAAPVHPAMLTEPGDGGLTDLFVPNDEDVDLAEPTPDGPGPASTAR</sequence>
<evidence type="ECO:0000256" key="2">
    <source>
        <dbReference type="ARBA" id="ARBA00000711"/>
    </source>
</evidence>
<evidence type="ECO:0000256" key="1">
    <source>
        <dbReference type="ARBA" id="ARBA00000312"/>
    </source>
</evidence>
<name>A0A919MJ85_9ACTN</name>
<comment type="pathway">
    <text evidence="6">Cofactor biosynthesis; adenosylcobalamin biosynthesis; adenosylcobalamin from cob(II)yrinate a,c-diamide: step 5/7.</text>
</comment>
<keyword evidence="12" id="KW-0547">Nucleotide-binding</keyword>
<dbReference type="PANTHER" id="PTHR34848:SF1">
    <property type="entry name" value="BIFUNCTIONAL ADENOSYLCOBALAMIN BIOSYNTHESIS PROTEIN COBU"/>
    <property type="match status" value="1"/>
</dbReference>
<dbReference type="GO" id="GO:0008820">
    <property type="term" value="F:cobinamide phosphate guanylyltransferase activity"/>
    <property type="evidence" value="ECO:0007669"/>
    <property type="project" value="UniProtKB-EC"/>
</dbReference>
<feature type="region of interest" description="Disordered" evidence="18">
    <location>
        <begin position="631"/>
        <end position="655"/>
    </location>
</feature>
<dbReference type="GO" id="GO:0009236">
    <property type="term" value="P:cobalamin biosynthetic process"/>
    <property type="evidence" value="ECO:0007669"/>
    <property type="project" value="UniProtKB-KW"/>
</dbReference>
<dbReference type="Gene3D" id="3.40.50.10210">
    <property type="match status" value="1"/>
</dbReference>
<comment type="catalytic activity">
    <reaction evidence="1">
        <text>adenosylcob(III)inamide + ATP = adenosylcob(III)inamide phosphate + ADP + H(+)</text>
        <dbReference type="Rhea" id="RHEA:15769"/>
        <dbReference type="ChEBI" id="CHEBI:2480"/>
        <dbReference type="ChEBI" id="CHEBI:15378"/>
        <dbReference type="ChEBI" id="CHEBI:30616"/>
        <dbReference type="ChEBI" id="CHEBI:58502"/>
        <dbReference type="ChEBI" id="CHEBI:456216"/>
        <dbReference type="EC" id="2.7.1.156"/>
    </reaction>
</comment>
<evidence type="ECO:0000256" key="10">
    <source>
        <dbReference type="ARBA" id="ARBA00022573"/>
    </source>
</evidence>
<evidence type="ECO:0000256" key="4">
    <source>
        <dbReference type="ARBA" id="ARBA00003889"/>
    </source>
</evidence>
<dbReference type="InterPro" id="IPR003200">
    <property type="entry name" value="Nict_dMeBzImd_PRibTrfase"/>
</dbReference>
<dbReference type="CDD" id="cd00544">
    <property type="entry name" value="CobU"/>
    <property type="match status" value="1"/>
</dbReference>
<dbReference type="InterPro" id="IPR027417">
    <property type="entry name" value="P-loop_NTPase"/>
</dbReference>
<evidence type="ECO:0000256" key="7">
    <source>
        <dbReference type="ARBA" id="ARBA00007490"/>
    </source>
</evidence>
<keyword evidence="10" id="KW-0169">Cobalamin biosynthesis</keyword>
<dbReference type="Pfam" id="PF02283">
    <property type="entry name" value="CobU"/>
    <property type="match status" value="1"/>
</dbReference>
<dbReference type="InterPro" id="IPR036087">
    <property type="entry name" value="Nict_dMeBzImd_PRibTrfase_sf"/>
</dbReference>
<accession>A0A919MJ85</accession>
<evidence type="ECO:0000256" key="16">
    <source>
        <dbReference type="ARBA" id="ARBA00029570"/>
    </source>
</evidence>
<comment type="caution">
    <text evidence="19">The sequence shown here is derived from an EMBL/GenBank/DDBJ whole genome shotgun (WGS) entry which is preliminary data.</text>
</comment>
<comment type="function">
    <text evidence="4">Catalyzes ATP-dependent phosphorylation of adenosylcobinamide and addition of GMP to adenosylcobinamide phosphate.</text>
</comment>
<comment type="pathway">
    <text evidence="5">Cofactor biosynthesis; adenosylcobalamin biosynthesis; adenosylcobalamin from cob(II)yrinate a,c-diamide: step 6/7.</text>
</comment>
<dbReference type="RefSeq" id="WP_203820863.1">
    <property type="nucleotide sequence ID" value="NZ_BAAABP010000040.1"/>
</dbReference>
<keyword evidence="13" id="KW-0418">Kinase</keyword>
<dbReference type="GO" id="GO:0005524">
    <property type="term" value="F:ATP binding"/>
    <property type="evidence" value="ECO:0007669"/>
    <property type="project" value="UniProtKB-KW"/>
</dbReference>